<feature type="transmembrane region" description="Helical" evidence="6">
    <location>
        <begin position="156"/>
        <end position="173"/>
    </location>
</feature>
<evidence type="ECO:0000256" key="3">
    <source>
        <dbReference type="ARBA" id="ARBA00022692"/>
    </source>
</evidence>
<dbReference type="GO" id="GO:0005886">
    <property type="term" value="C:plasma membrane"/>
    <property type="evidence" value="ECO:0007669"/>
    <property type="project" value="UniProtKB-SubCell"/>
</dbReference>
<dbReference type="Proteomes" id="UP000306631">
    <property type="component" value="Unassembled WGS sequence"/>
</dbReference>
<evidence type="ECO:0000256" key="6">
    <source>
        <dbReference type="SAM" id="Phobius"/>
    </source>
</evidence>
<evidence type="ECO:0000259" key="7">
    <source>
        <dbReference type="Pfam" id="PF01478"/>
    </source>
</evidence>
<name>A0A4S2CZS9_STEMA</name>
<dbReference type="EMBL" id="SRYW01000007">
    <property type="protein sequence ID" value="TGY34226.1"/>
    <property type="molecule type" value="Genomic_DNA"/>
</dbReference>
<dbReference type="OrthoDB" id="5953125at2"/>
<dbReference type="PANTHER" id="PTHR36506">
    <property type="entry name" value="PREFLAGELLIN PEPTIDASE"/>
    <property type="match status" value="1"/>
</dbReference>
<evidence type="ECO:0000256" key="5">
    <source>
        <dbReference type="ARBA" id="ARBA00023136"/>
    </source>
</evidence>
<proteinExistence type="predicted"/>
<dbReference type="Pfam" id="PF01478">
    <property type="entry name" value="Peptidase_A24"/>
    <property type="match status" value="1"/>
</dbReference>
<dbReference type="Gene3D" id="1.20.120.1220">
    <property type="match status" value="1"/>
</dbReference>
<feature type="domain" description="Prepilin type IV endopeptidase peptidase" evidence="7">
    <location>
        <begin position="9"/>
        <end position="110"/>
    </location>
</feature>
<feature type="transmembrane region" description="Helical" evidence="6">
    <location>
        <begin position="28"/>
        <end position="48"/>
    </location>
</feature>
<evidence type="ECO:0000256" key="2">
    <source>
        <dbReference type="ARBA" id="ARBA00022475"/>
    </source>
</evidence>
<keyword evidence="4 6" id="KW-1133">Transmembrane helix</keyword>
<comment type="caution">
    <text evidence="8">The sequence shown here is derived from an EMBL/GenBank/DDBJ whole genome shotgun (WGS) entry which is preliminary data.</text>
</comment>
<dbReference type="RefSeq" id="WP_136004897.1">
    <property type="nucleotide sequence ID" value="NZ_SRYW01000007.1"/>
</dbReference>
<evidence type="ECO:0000313" key="9">
    <source>
        <dbReference type="Proteomes" id="UP000306631"/>
    </source>
</evidence>
<comment type="subcellular location">
    <subcellularLocation>
        <location evidence="1">Cell membrane</location>
        <topology evidence="1">Multi-pass membrane protein</topology>
    </subcellularLocation>
</comment>
<evidence type="ECO:0000256" key="4">
    <source>
        <dbReference type="ARBA" id="ARBA00022989"/>
    </source>
</evidence>
<dbReference type="InterPro" id="IPR052218">
    <property type="entry name" value="Preflagellin_Peptidase"/>
</dbReference>
<sequence length="181" mass="19573">MSFLPLLALLLGVQVAISDLYARRVSNRALLLASAAAVAWLCVQWAVTRTGAPTAHVLGAVAGLVALLPFYAIGWMGAGDVKYFAVLGLLLGWTALLPVWIIASLCAGGHALCIYAVRRVRPMIPLRLQFLRDTTLQHLEHHPAADQIRRARQGRVGIPFAAYLSLGALLWVVRNTYAVSP</sequence>
<dbReference type="PANTHER" id="PTHR36506:SF1">
    <property type="entry name" value="PREFLAGELLIN PEPTIDASE"/>
    <property type="match status" value="1"/>
</dbReference>
<keyword evidence="5 6" id="KW-0472">Membrane</keyword>
<feature type="transmembrane region" description="Helical" evidence="6">
    <location>
        <begin position="84"/>
        <end position="117"/>
    </location>
</feature>
<reference evidence="8 9" key="1">
    <citation type="submission" date="2019-04" db="EMBL/GenBank/DDBJ databases">
        <title>Microbes associate with the intestines of laboratory mice.</title>
        <authorList>
            <person name="Navarre W."/>
            <person name="Wong E."/>
            <person name="Huang K."/>
            <person name="Tropini C."/>
            <person name="Ng K."/>
            <person name="Yu B."/>
        </authorList>
    </citation>
    <scope>NUCLEOTIDE SEQUENCE [LARGE SCALE GENOMIC DNA]</scope>
    <source>
        <strain evidence="8 9">NM62_B4-13</strain>
    </source>
</reference>
<dbReference type="AlphaFoldDB" id="A0A4S2CZS9"/>
<protein>
    <submittedName>
        <fullName evidence="8">Prepilin peptidase</fullName>
    </submittedName>
</protein>
<dbReference type="InterPro" id="IPR000045">
    <property type="entry name" value="Prepilin_IV_endopep_pep"/>
</dbReference>
<keyword evidence="2" id="KW-1003">Cell membrane</keyword>
<accession>A0A4S2CZS9</accession>
<gene>
    <name evidence="8" type="ORF">E5352_10165</name>
</gene>
<organism evidence="8 9">
    <name type="scientific">Stenotrophomonas maltophilia</name>
    <name type="common">Pseudomonas maltophilia</name>
    <name type="synonym">Xanthomonas maltophilia</name>
    <dbReference type="NCBI Taxonomy" id="40324"/>
    <lineage>
        <taxon>Bacteria</taxon>
        <taxon>Pseudomonadati</taxon>
        <taxon>Pseudomonadota</taxon>
        <taxon>Gammaproteobacteria</taxon>
        <taxon>Lysobacterales</taxon>
        <taxon>Lysobacteraceae</taxon>
        <taxon>Stenotrophomonas</taxon>
        <taxon>Stenotrophomonas maltophilia group</taxon>
    </lineage>
</organism>
<dbReference type="GO" id="GO:0004190">
    <property type="term" value="F:aspartic-type endopeptidase activity"/>
    <property type="evidence" value="ECO:0007669"/>
    <property type="project" value="InterPro"/>
</dbReference>
<keyword evidence="3 6" id="KW-0812">Transmembrane</keyword>
<feature type="transmembrane region" description="Helical" evidence="6">
    <location>
        <begin position="55"/>
        <end position="78"/>
    </location>
</feature>
<evidence type="ECO:0000313" key="8">
    <source>
        <dbReference type="EMBL" id="TGY34226.1"/>
    </source>
</evidence>
<evidence type="ECO:0000256" key="1">
    <source>
        <dbReference type="ARBA" id="ARBA00004651"/>
    </source>
</evidence>